<gene>
    <name evidence="4" type="ORF">GS399_16625</name>
</gene>
<dbReference type="AlphaFoldDB" id="A0A7K1YDX2"/>
<dbReference type="GO" id="GO:0000027">
    <property type="term" value="P:ribosomal large subunit assembly"/>
    <property type="evidence" value="ECO:0007669"/>
    <property type="project" value="TreeGrafter"/>
</dbReference>
<proteinExistence type="predicted"/>
<organism evidence="4 5">
    <name type="scientific">Hufsiella arboris</name>
    <dbReference type="NCBI Taxonomy" id="2695275"/>
    <lineage>
        <taxon>Bacteria</taxon>
        <taxon>Pseudomonadati</taxon>
        <taxon>Bacteroidota</taxon>
        <taxon>Sphingobacteriia</taxon>
        <taxon>Sphingobacteriales</taxon>
        <taxon>Sphingobacteriaceae</taxon>
        <taxon>Hufsiella</taxon>
    </lineage>
</organism>
<dbReference type="PROSITE" id="PS00678">
    <property type="entry name" value="WD_REPEATS_1"/>
    <property type="match status" value="1"/>
</dbReference>
<feature type="repeat" description="WD" evidence="3">
    <location>
        <begin position="10"/>
        <end position="51"/>
    </location>
</feature>
<feature type="repeat" description="WD" evidence="3">
    <location>
        <begin position="136"/>
        <end position="177"/>
    </location>
</feature>
<dbReference type="InterPro" id="IPR036322">
    <property type="entry name" value="WD40_repeat_dom_sf"/>
</dbReference>
<dbReference type="Gene3D" id="2.130.10.10">
    <property type="entry name" value="YVTN repeat-like/Quinoprotein amine dehydrogenase"/>
    <property type="match status" value="2"/>
</dbReference>
<dbReference type="PANTHER" id="PTHR19848:SF8">
    <property type="entry name" value="F-BOX AND WD REPEAT DOMAIN CONTAINING 7"/>
    <property type="match status" value="1"/>
</dbReference>
<feature type="repeat" description="WD" evidence="3">
    <location>
        <begin position="220"/>
        <end position="252"/>
    </location>
</feature>
<evidence type="ECO:0000313" key="4">
    <source>
        <dbReference type="EMBL" id="MXV52600.1"/>
    </source>
</evidence>
<evidence type="ECO:0000256" key="3">
    <source>
        <dbReference type="PROSITE-ProRule" id="PRU00221"/>
    </source>
</evidence>
<evidence type="ECO:0000313" key="5">
    <source>
        <dbReference type="Proteomes" id="UP000466586"/>
    </source>
</evidence>
<keyword evidence="1 3" id="KW-0853">WD repeat</keyword>
<comment type="caution">
    <text evidence="4">The sequence shown here is derived from an EMBL/GenBank/DDBJ whole genome shotgun (WGS) entry which is preliminary data.</text>
</comment>
<dbReference type="SMART" id="SM00320">
    <property type="entry name" value="WD40"/>
    <property type="match status" value="6"/>
</dbReference>
<name>A0A7K1YDX2_9SPHI</name>
<dbReference type="PROSITE" id="PS50294">
    <property type="entry name" value="WD_REPEATS_REGION"/>
    <property type="match status" value="3"/>
</dbReference>
<dbReference type="InterPro" id="IPR020472">
    <property type="entry name" value="WD40_PAC1"/>
</dbReference>
<evidence type="ECO:0000256" key="1">
    <source>
        <dbReference type="ARBA" id="ARBA00022574"/>
    </source>
</evidence>
<keyword evidence="2" id="KW-0677">Repeat</keyword>
<dbReference type="InterPro" id="IPR019775">
    <property type="entry name" value="WD40_repeat_CS"/>
</dbReference>
<feature type="repeat" description="WD" evidence="3">
    <location>
        <begin position="267"/>
        <end position="304"/>
    </location>
</feature>
<keyword evidence="5" id="KW-1185">Reference proteome</keyword>
<accession>A0A7K1YDX2</accession>
<dbReference type="EMBL" id="WVHT01000008">
    <property type="protein sequence ID" value="MXV52600.1"/>
    <property type="molecule type" value="Genomic_DNA"/>
</dbReference>
<dbReference type="PANTHER" id="PTHR19848">
    <property type="entry name" value="WD40 REPEAT PROTEIN"/>
    <property type="match status" value="1"/>
</dbReference>
<feature type="repeat" description="WD" evidence="3">
    <location>
        <begin position="178"/>
        <end position="209"/>
    </location>
</feature>
<dbReference type="InterPro" id="IPR015943">
    <property type="entry name" value="WD40/YVTN_repeat-like_dom_sf"/>
</dbReference>
<dbReference type="InterPro" id="IPR001680">
    <property type="entry name" value="WD40_rpt"/>
</dbReference>
<feature type="repeat" description="WD" evidence="3">
    <location>
        <begin position="94"/>
        <end position="135"/>
    </location>
</feature>
<dbReference type="Proteomes" id="UP000466586">
    <property type="component" value="Unassembled WGS sequence"/>
</dbReference>
<dbReference type="PROSITE" id="PS50082">
    <property type="entry name" value="WD_REPEATS_2"/>
    <property type="match status" value="6"/>
</dbReference>
<dbReference type="RefSeq" id="WP_160845771.1">
    <property type="nucleotide sequence ID" value="NZ_WVHT01000008.1"/>
</dbReference>
<reference evidence="4 5" key="1">
    <citation type="submission" date="2019-11" db="EMBL/GenBank/DDBJ databases">
        <title>Pedobacter sp. HMF7647 Genome sequencing and assembly.</title>
        <authorList>
            <person name="Kang H."/>
            <person name="Kim H."/>
            <person name="Joh K."/>
        </authorList>
    </citation>
    <scope>NUCLEOTIDE SEQUENCE [LARGE SCALE GENOMIC DNA]</scope>
    <source>
        <strain evidence="4 5">HMF7647</strain>
    </source>
</reference>
<sequence>MVHVEQIATLPGHQNPVYTVEPSQKPGIIFTAGNDKGVVEWSLRKREFIKVMFPVASSVYSLHCPVNAPILMAGERNGQVDVFDFIQQKITSRLIHHKLPVFDIKSVKSKSEILVASEDGTVSVWNLLTYELLYSFKVSNETVRVIAVSPDEKLVAFGSKDAVIRIYNLTDFSLIEELKEHQLPITSLCFSPDGRFLLSGSRDAQLKAWAVPEFNLHQSVPAHLFAIYDIKFHPVLPYFATASRDKTIKIWDADLKLLKIISIEKGYPNHILSVNKIAWDPETGNLISVSDDKLMMIWNVEFDS</sequence>
<dbReference type="PRINTS" id="PR00320">
    <property type="entry name" value="GPROTEINBRPT"/>
</dbReference>
<evidence type="ECO:0000256" key="2">
    <source>
        <dbReference type="ARBA" id="ARBA00022737"/>
    </source>
</evidence>
<protein>
    <submittedName>
        <fullName evidence="4">WD40 repeat domain-containing protein</fullName>
    </submittedName>
</protein>
<dbReference type="CDD" id="cd00200">
    <property type="entry name" value="WD40"/>
    <property type="match status" value="1"/>
</dbReference>
<dbReference type="SUPFAM" id="SSF50978">
    <property type="entry name" value="WD40 repeat-like"/>
    <property type="match status" value="1"/>
</dbReference>
<dbReference type="Pfam" id="PF00400">
    <property type="entry name" value="WD40"/>
    <property type="match status" value="6"/>
</dbReference>